<feature type="transmembrane region" description="Helical" evidence="6">
    <location>
        <begin position="463"/>
        <end position="479"/>
    </location>
</feature>
<dbReference type="PANTHER" id="PTHR11132">
    <property type="entry name" value="SOLUTE CARRIER FAMILY 35"/>
    <property type="match status" value="1"/>
</dbReference>
<feature type="transmembrane region" description="Helical" evidence="6">
    <location>
        <begin position="272"/>
        <end position="291"/>
    </location>
</feature>
<evidence type="ECO:0000313" key="8">
    <source>
        <dbReference type="EMBL" id="CDO51471.1"/>
    </source>
</evidence>
<feature type="region of interest" description="Disordered" evidence="5">
    <location>
        <begin position="25"/>
        <end position="59"/>
    </location>
</feature>
<feature type="transmembrane region" description="Helical" evidence="6">
    <location>
        <begin position="239"/>
        <end position="260"/>
    </location>
</feature>
<gene>
    <name evidence="8" type="ORF">BN980_GECA01s06797g</name>
</gene>
<proteinExistence type="predicted"/>
<comment type="caution">
    <text evidence="8">The sequence shown here is derived from an EMBL/GenBank/DDBJ whole genome shotgun (WGS) entry which is preliminary data.</text>
</comment>
<feature type="compositionally biased region" description="Low complexity" evidence="5">
    <location>
        <begin position="96"/>
        <end position="113"/>
    </location>
</feature>
<evidence type="ECO:0000256" key="2">
    <source>
        <dbReference type="ARBA" id="ARBA00022692"/>
    </source>
</evidence>
<feature type="compositionally biased region" description="Low complexity" evidence="5">
    <location>
        <begin position="46"/>
        <end position="57"/>
    </location>
</feature>
<sequence>MATTTANPATNDNLFAKKEILSLSSNPAGSSSSAVVNEKEDGNAHSNSSSISSSNNSTKNLESGALKPFPVSFVGGDRTALFTPASSSRQRHDLKSSGYYNSSSGATASSGAGTRKRTKSFTENIKLDQLKAPISVPLVFMCLGWYATSAFSNTLTKTILTQFPYPVSLSLVQFLLAVCFGVATITLAQNSHAVFNALPKGTVSHRGFRYPTKEIIMSTLPMGIFQLFGHIFSHKATSQIPVSLVHTIKALSPLFTVAAYRFVFGVQYEARTYLSLVPLVTGVVMTCSTQFSSQMNGILFALIAALIFVSQNIYSKKLLTYRQENNSVAGEGGNAPPKIDKLNILCYCSSLAFVFTFPIWLFSEGVTLGSDYFSQTGKYFGVPDLTDPVAATATAVAATTAGTSGLCLLVYFVLNGLSHFLQNLLAFQVLGMVSPVTYSVASLVKRIVVVSFSIVWFGQQVNALQGWGILLTFFGLYLYDRLGGDKHKNQPKKKILPL</sequence>
<evidence type="ECO:0000256" key="3">
    <source>
        <dbReference type="ARBA" id="ARBA00022989"/>
    </source>
</evidence>
<dbReference type="EMBL" id="CCBN010000001">
    <property type="protein sequence ID" value="CDO51471.1"/>
    <property type="molecule type" value="Genomic_DNA"/>
</dbReference>
<dbReference type="Proteomes" id="UP000242525">
    <property type="component" value="Unassembled WGS sequence"/>
</dbReference>
<dbReference type="OrthoDB" id="1588579at2759"/>
<keyword evidence="9" id="KW-1185">Reference proteome</keyword>
<evidence type="ECO:0000256" key="5">
    <source>
        <dbReference type="SAM" id="MobiDB-lite"/>
    </source>
</evidence>
<accession>A0A0J9X2Z3</accession>
<feature type="domain" description="Sugar phosphate transporter" evidence="7">
    <location>
        <begin position="138"/>
        <end position="479"/>
    </location>
</feature>
<comment type="subcellular location">
    <subcellularLocation>
        <location evidence="1">Membrane</location>
        <topology evidence="1">Multi-pass membrane protein</topology>
    </subcellularLocation>
</comment>
<evidence type="ECO:0000313" key="9">
    <source>
        <dbReference type="Proteomes" id="UP000242525"/>
    </source>
</evidence>
<reference evidence="8" key="1">
    <citation type="submission" date="2014-03" db="EMBL/GenBank/DDBJ databases">
        <authorList>
            <person name="Casaregola S."/>
        </authorList>
    </citation>
    <scope>NUCLEOTIDE SEQUENCE [LARGE SCALE GENOMIC DNA]</scope>
    <source>
        <strain evidence="8">CLIB 918</strain>
    </source>
</reference>
<dbReference type="AlphaFoldDB" id="A0A0J9X2Z3"/>
<evidence type="ECO:0000256" key="4">
    <source>
        <dbReference type="ARBA" id="ARBA00023136"/>
    </source>
</evidence>
<dbReference type="Pfam" id="PF03151">
    <property type="entry name" value="TPT"/>
    <property type="match status" value="1"/>
</dbReference>
<feature type="transmembrane region" description="Helical" evidence="6">
    <location>
        <begin position="167"/>
        <end position="188"/>
    </location>
</feature>
<feature type="transmembrane region" description="Helical" evidence="6">
    <location>
        <begin position="297"/>
        <end position="314"/>
    </location>
</feature>
<evidence type="ECO:0000259" key="7">
    <source>
        <dbReference type="Pfam" id="PF03151"/>
    </source>
</evidence>
<evidence type="ECO:0000256" key="6">
    <source>
        <dbReference type="SAM" id="Phobius"/>
    </source>
</evidence>
<dbReference type="STRING" id="1173061.A0A0J9X2Z3"/>
<name>A0A0J9X2Z3_GEOCN</name>
<keyword evidence="3 6" id="KW-1133">Transmembrane helix</keyword>
<dbReference type="InterPro" id="IPR050186">
    <property type="entry name" value="TPT_transporter"/>
</dbReference>
<feature type="transmembrane region" description="Helical" evidence="6">
    <location>
        <begin position="215"/>
        <end position="233"/>
    </location>
</feature>
<evidence type="ECO:0000256" key="1">
    <source>
        <dbReference type="ARBA" id="ARBA00004141"/>
    </source>
</evidence>
<feature type="region of interest" description="Disordered" evidence="5">
    <location>
        <begin position="84"/>
        <end position="115"/>
    </location>
</feature>
<feature type="transmembrane region" description="Helical" evidence="6">
    <location>
        <begin position="130"/>
        <end position="147"/>
    </location>
</feature>
<feature type="compositionally biased region" description="Low complexity" evidence="5">
    <location>
        <begin position="25"/>
        <end position="36"/>
    </location>
</feature>
<dbReference type="InterPro" id="IPR004853">
    <property type="entry name" value="Sugar_P_trans_dom"/>
</dbReference>
<feature type="transmembrane region" description="Helical" evidence="6">
    <location>
        <begin position="344"/>
        <end position="363"/>
    </location>
</feature>
<keyword evidence="4 6" id="KW-0472">Membrane</keyword>
<protein>
    <submittedName>
        <fullName evidence="8">Similar to Saccharomyces cerevisiae YOR307C SLY41 Protein involved in ER-to-Golgi transport</fullName>
    </submittedName>
</protein>
<feature type="transmembrane region" description="Helical" evidence="6">
    <location>
        <begin position="389"/>
        <end position="414"/>
    </location>
</feature>
<organism evidence="8 9">
    <name type="scientific">Geotrichum candidum</name>
    <name type="common">Oospora lactis</name>
    <name type="synonym">Dipodascus geotrichum</name>
    <dbReference type="NCBI Taxonomy" id="1173061"/>
    <lineage>
        <taxon>Eukaryota</taxon>
        <taxon>Fungi</taxon>
        <taxon>Dikarya</taxon>
        <taxon>Ascomycota</taxon>
        <taxon>Saccharomycotina</taxon>
        <taxon>Dipodascomycetes</taxon>
        <taxon>Dipodascales</taxon>
        <taxon>Dipodascaceae</taxon>
        <taxon>Geotrichum</taxon>
    </lineage>
</organism>
<keyword evidence="2 6" id="KW-0812">Transmembrane</keyword>
<dbReference type="GO" id="GO:0016020">
    <property type="term" value="C:membrane"/>
    <property type="evidence" value="ECO:0007669"/>
    <property type="project" value="UniProtKB-SubCell"/>
</dbReference>